<evidence type="ECO:0000256" key="1">
    <source>
        <dbReference type="ARBA" id="ARBA00004141"/>
    </source>
</evidence>
<dbReference type="OrthoDB" id="3222at2759"/>
<feature type="transmembrane region" description="Helical" evidence="12">
    <location>
        <begin position="159"/>
        <end position="180"/>
    </location>
</feature>
<dbReference type="PRINTS" id="PR00783">
    <property type="entry name" value="MINTRINSICP"/>
</dbReference>
<feature type="transmembrane region" description="Helical" evidence="12">
    <location>
        <begin position="342"/>
        <end position="362"/>
    </location>
</feature>
<evidence type="ECO:0000256" key="2">
    <source>
        <dbReference type="ARBA" id="ARBA00006175"/>
    </source>
</evidence>
<accession>A0A9Q9AJQ7</accession>
<feature type="compositionally biased region" description="Polar residues" evidence="11">
    <location>
        <begin position="1"/>
        <end position="10"/>
    </location>
</feature>
<dbReference type="PANTHER" id="PTHR43829">
    <property type="entry name" value="AQUAPORIN OR AQUAGLYCEROPORIN RELATED"/>
    <property type="match status" value="1"/>
</dbReference>
<keyword evidence="3 10" id="KW-0813">Transport</keyword>
<evidence type="ECO:0000256" key="6">
    <source>
        <dbReference type="ARBA" id="ARBA00022989"/>
    </source>
</evidence>
<keyword evidence="14" id="KW-1185">Reference proteome</keyword>
<evidence type="ECO:0000313" key="14">
    <source>
        <dbReference type="Proteomes" id="UP001056384"/>
    </source>
</evidence>
<gene>
    <name evidence="13" type="ORF">Slin15195_G024830</name>
</gene>
<evidence type="ECO:0000256" key="12">
    <source>
        <dbReference type="SAM" id="Phobius"/>
    </source>
</evidence>
<dbReference type="NCBIfam" id="TIGR00861">
    <property type="entry name" value="MIP"/>
    <property type="match status" value="1"/>
</dbReference>
<dbReference type="FunFam" id="1.20.1080.10:FF:000027">
    <property type="entry name" value="MIP aquaporin"/>
    <property type="match status" value="1"/>
</dbReference>
<comment type="catalytic activity">
    <reaction evidence="9">
        <text>glycerol(in) = glycerol(out)</text>
        <dbReference type="Rhea" id="RHEA:29675"/>
        <dbReference type="ChEBI" id="CHEBI:17754"/>
    </reaction>
</comment>
<protein>
    <submittedName>
        <fullName evidence="13">Major intrinsic protein</fullName>
    </submittedName>
</protein>
<feature type="transmembrane region" description="Helical" evidence="12">
    <location>
        <begin position="120"/>
        <end position="139"/>
    </location>
</feature>
<dbReference type="GO" id="GO:0015250">
    <property type="term" value="F:water channel activity"/>
    <property type="evidence" value="ECO:0007669"/>
    <property type="project" value="TreeGrafter"/>
</dbReference>
<evidence type="ECO:0000256" key="9">
    <source>
        <dbReference type="ARBA" id="ARBA00049405"/>
    </source>
</evidence>
<dbReference type="GO" id="GO:0005886">
    <property type="term" value="C:plasma membrane"/>
    <property type="evidence" value="ECO:0007669"/>
    <property type="project" value="TreeGrafter"/>
</dbReference>
<comment type="catalytic activity">
    <reaction evidence="8">
        <text>H2O(in) = H2O(out)</text>
        <dbReference type="Rhea" id="RHEA:29667"/>
        <dbReference type="ChEBI" id="CHEBI:15377"/>
    </reaction>
</comment>
<keyword evidence="6 12" id="KW-1133">Transmembrane helix</keyword>
<evidence type="ECO:0000313" key="13">
    <source>
        <dbReference type="EMBL" id="USW49164.1"/>
    </source>
</evidence>
<evidence type="ECO:0000256" key="7">
    <source>
        <dbReference type="ARBA" id="ARBA00023136"/>
    </source>
</evidence>
<evidence type="ECO:0000256" key="4">
    <source>
        <dbReference type="ARBA" id="ARBA00022692"/>
    </source>
</evidence>
<keyword evidence="7 12" id="KW-0472">Membrane</keyword>
<evidence type="ECO:0000256" key="11">
    <source>
        <dbReference type="SAM" id="MobiDB-lite"/>
    </source>
</evidence>
<feature type="transmembrane region" description="Helical" evidence="12">
    <location>
        <begin position="259"/>
        <end position="276"/>
    </location>
</feature>
<evidence type="ECO:0000256" key="8">
    <source>
        <dbReference type="ARBA" id="ARBA00034651"/>
    </source>
</evidence>
<reference evidence="13" key="1">
    <citation type="submission" date="2022-06" db="EMBL/GenBank/DDBJ databases">
        <title>Complete genome sequences of two strains of the flax pathogen Septoria linicola.</title>
        <authorList>
            <person name="Lapalu N."/>
            <person name="Simon A."/>
            <person name="Demenou B."/>
            <person name="Paumier D."/>
            <person name="Guillot M.-P."/>
            <person name="Gout L."/>
            <person name="Valade R."/>
        </authorList>
    </citation>
    <scope>NUCLEOTIDE SEQUENCE</scope>
    <source>
        <strain evidence="13">SE15195</strain>
    </source>
</reference>
<feature type="transmembrane region" description="Helical" evidence="12">
    <location>
        <begin position="288"/>
        <end position="309"/>
    </location>
</feature>
<dbReference type="InterPro" id="IPR023271">
    <property type="entry name" value="Aquaporin-like"/>
</dbReference>
<evidence type="ECO:0000256" key="10">
    <source>
        <dbReference type="RuleBase" id="RU000477"/>
    </source>
</evidence>
<dbReference type="EMBL" id="CP099419">
    <property type="protein sequence ID" value="USW49164.1"/>
    <property type="molecule type" value="Genomic_DNA"/>
</dbReference>
<dbReference type="Pfam" id="PF00230">
    <property type="entry name" value="MIP"/>
    <property type="match status" value="1"/>
</dbReference>
<sequence length="403" mass="44043">MAATTRQQQDLDALRNAAVRDQQHTQPHVLNHSSSGEWSDKEGKESLSSPGMPPHHELNRTGSSNSGRTPVPVSSKLQTPRAWMGLAPMAAVDEELDHSEHNHFFWSKVKIALKEPFAEFWGTFILVLFGDAAIAQTLLTANDRSAPGADGFGSWTTITWGWGIGLMLGIYVAGDSGAFLNPAVCLASCMFRKLPWRRLPMYWAAEFLGAFAAAGVVYGNYVGLINAYDPNRTVAPSETATAGIFATYPSPDISRSSQFFDQFLGSGLLVFIIFALKDDTNKGKFVASGAWFPLCLFFTLTGIAISFGAQTGFSINPARDFGPRVMTACLGYGTDVWSAGGWYFWIPIVAPFCGCVVGAFIYDAFVYTGETPVNTPWFGIKQLMTPHKMVAKRLERQKEEGMV</sequence>
<dbReference type="GO" id="GO:0015254">
    <property type="term" value="F:glycerol channel activity"/>
    <property type="evidence" value="ECO:0007669"/>
    <property type="project" value="TreeGrafter"/>
</dbReference>
<dbReference type="CDD" id="cd00333">
    <property type="entry name" value="MIP"/>
    <property type="match status" value="1"/>
</dbReference>
<evidence type="ECO:0000256" key="5">
    <source>
        <dbReference type="ARBA" id="ARBA00022737"/>
    </source>
</evidence>
<comment type="similarity">
    <text evidence="2 10">Belongs to the MIP/aquaporin (TC 1.A.8) family.</text>
</comment>
<dbReference type="Gene3D" id="1.20.1080.10">
    <property type="entry name" value="Glycerol uptake facilitator protein"/>
    <property type="match status" value="1"/>
</dbReference>
<dbReference type="InterPro" id="IPR000425">
    <property type="entry name" value="MIP"/>
</dbReference>
<dbReference type="Proteomes" id="UP001056384">
    <property type="component" value="Chromosome 2"/>
</dbReference>
<dbReference type="AlphaFoldDB" id="A0A9Q9AJQ7"/>
<comment type="subcellular location">
    <subcellularLocation>
        <location evidence="1">Membrane</location>
        <topology evidence="1">Multi-pass membrane protein</topology>
    </subcellularLocation>
</comment>
<dbReference type="SUPFAM" id="SSF81338">
    <property type="entry name" value="Aquaporin-like"/>
    <property type="match status" value="1"/>
</dbReference>
<keyword evidence="5" id="KW-0677">Repeat</keyword>
<evidence type="ECO:0000256" key="3">
    <source>
        <dbReference type="ARBA" id="ARBA00022448"/>
    </source>
</evidence>
<feature type="compositionally biased region" description="Polar residues" evidence="11">
    <location>
        <begin position="24"/>
        <end position="37"/>
    </location>
</feature>
<name>A0A9Q9AJQ7_9PEZI</name>
<keyword evidence="4 10" id="KW-0812">Transmembrane</keyword>
<organism evidence="13 14">
    <name type="scientific">Septoria linicola</name>
    <dbReference type="NCBI Taxonomy" id="215465"/>
    <lineage>
        <taxon>Eukaryota</taxon>
        <taxon>Fungi</taxon>
        <taxon>Dikarya</taxon>
        <taxon>Ascomycota</taxon>
        <taxon>Pezizomycotina</taxon>
        <taxon>Dothideomycetes</taxon>
        <taxon>Dothideomycetidae</taxon>
        <taxon>Mycosphaerellales</taxon>
        <taxon>Mycosphaerellaceae</taxon>
        <taxon>Septoria</taxon>
    </lineage>
</organism>
<feature type="transmembrane region" description="Helical" evidence="12">
    <location>
        <begin position="201"/>
        <end position="221"/>
    </location>
</feature>
<proteinExistence type="inferred from homology"/>
<dbReference type="PANTHER" id="PTHR43829:SF9">
    <property type="entry name" value="AQUAPORIN-9"/>
    <property type="match status" value="1"/>
</dbReference>
<dbReference type="InterPro" id="IPR050363">
    <property type="entry name" value="MIP/Aquaporin"/>
</dbReference>
<feature type="region of interest" description="Disordered" evidence="11">
    <location>
        <begin position="1"/>
        <end position="77"/>
    </location>
</feature>